<keyword evidence="3" id="KW-0808">Transferase</keyword>
<dbReference type="SUPFAM" id="SSF53335">
    <property type="entry name" value="S-adenosyl-L-methionine-dependent methyltransferases"/>
    <property type="match status" value="1"/>
</dbReference>
<evidence type="ECO:0000259" key="2">
    <source>
        <dbReference type="Pfam" id="PF01728"/>
    </source>
</evidence>
<dbReference type="InterPro" id="IPR047048">
    <property type="entry name" value="TlyA"/>
</dbReference>
<feature type="domain" description="Ribosomal RNA methyltransferase FtsJ" evidence="2">
    <location>
        <begin position="30"/>
        <end position="208"/>
    </location>
</feature>
<keyword evidence="3" id="KW-0489">Methyltransferase</keyword>
<evidence type="ECO:0000313" key="3">
    <source>
        <dbReference type="EMBL" id="CAA9220509.1"/>
    </source>
</evidence>
<gene>
    <name evidence="3" type="ORF">AVDCRST_MAG50-461</name>
</gene>
<dbReference type="EMBL" id="CADCTF010000027">
    <property type="protein sequence ID" value="CAA9220509.1"/>
    <property type="molecule type" value="Genomic_DNA"/>
</dbReference>
<organism evidence="3">
    <name type="scientific">uncultured Acidimicrobiales bacterium</name>
    <dbReference type="NCBI Taxonomy" id="310071"/>
    <lineage>
        <taxon>Bacteria</taxon>
        <taxon>Bacillati</taxon>
        <taxon>Actinomycetota</taxon>
        <taxon>Acidimicrobiia</taxon>
        <taxon>Acidimicrobiales</taxon>
        <taxon>environmental samples</taxon>
    </lineage>
</organism>
<proteinExistence type="predicted"/>
<accession>A0A6J4HF39</accession>
<dbReference type="InterPro" id="IPR029063">
    <property type="entry name" value="SAM-dependent_MTases_sf"/>
</dbReference>
<dbReference type="CDD" id="cd02440">
    <property type="entry name" value="AdoMet_MTases"/>
    <property type="match status" value="1"/>
</dbReference>
<name>A0A6J4HF39_9ACTN</name>
<evidence type="ECO:0000256" key="1">
    <source>
        <dbReference type="ARBA" id="ARBA00022884"/>
    </source>
</evidence>
<sequence length="237" mass="24740">MLVGGAPATKASRQVAAAEPIVVLGPPPPFVSRGGQKLDGALERFPVRVEGRSALDAGASTGGFTDCLLQRGAASVTSVDVGHGQLHEKLRRDPRVSVFERVHIRDFEGGPYELIVADLSFISLRTVAEALFGRLAQPGADVVALVKPQFEAPRAEASKGRGVIRDPQVWRRALEGVRTAIVDQGATMMDIMVSPLTGAEGNVEFLAHAVAHRDGPSLDDAALDAVVAEAAPAADGG</sequence>
<keyword evidence="1" id="KW-0694">RNA-binding</keyword>
<reference evidence="3" key="1">
    <citation type="submission" date="2020-02" db="EMBL/GenBank/DDBJ databases">
        <authorList>
            <person name="Meier V. D."/>
        </authorList>
    </citation>
    <scope>NUCLEOTIDE SEQUENCE</scope>
    <source>
        <strain evidence="3">AVDCRST_MAG50</strain>
    </source>
</reference>
<dbReference type="InterPro" id="IPR002877">
    <property type="entry name" value="RNA_MeTrfase_FtsJ_dom"/>
</dbReference>
<dbReference type="GO" id="GO:0003723">
    <property type="term" value="F:RNA binding"/>
    <property type="evidence" value="ECO:0007669"/>
    <property type="project" value="UniProtKB-KW"/>
</dbReference>
<dbReference type="GO" id="GO:0032259">
    <property type="term" value="P:methylation"/>
    <property type="evidence" value="ECO:0007669"/>
    <property type="project" value="UniProtKB-KW"/>
</dbReference>
<dbReference type="PANTHER" id="PTHR32319">
    <property type="entry name" value="BACTERIAL HEMOLYSIN-LIKE PROTEIN"/>
    <property type="match status" value="1"/>
</dbReference>
<dbReference type="Gene3D" id="3.40.50.150">
    <property type="entry name" value="Vaccinia Virus protein VP39"/>
    <property type="match status" value="1"/>
</dbReference>
<dbReference type="GO" id="GO:0008168">
    <property type="term" value="F:methyltransferase activity"/>
    <property type="evidence" value="ECO:0007669"/>
    <property type="project" value="UniProtKB-KW"/>
</dbReference>
<dbReference type="PANTHER" id="PTHR32319:SF0">
    <property type="entry name" value="BACTERIAL HEMOLYSIN-LIKE PROTEIN"/>
    <property type="match status" value="1"/>
</dbReference>
<protein>
    <submittedName>
        <fullName evidence="3">RNA binding methyltransferase FtsJ like</fullName>
    </submittedName>
</protein>
<dbReference type="Pfam" id="PF01728">
    <property type="entry name" value="FtsJ"/>
    <property type="match status" value="1"/>
</dbReference>
<dbReference type="AlphaFoldDB" id="A0A6J4HF39"/>